<dbReference type="InterPro" id="IPR036890">
    <property type="entry name" value="HATPase_C_sf"/>
</dbReference>
<protein>
    <recommendedName>
        <fullName evidence="2">Signal transduction histidine kinase internal region domain-containing protein</fullName>
    </recommendedName>
</protein>
<dbReference type="InterPro" id="IPR050640">
    <property type="entry name" value="Bact_2-comp_sensor_kinase"/>
</dbReference>
<dbReference type="GO" id="GO:0016020">
    <property type="term" value="C:membrane"/>
    <property type="evidence" value="ECO:0007669"/>
    <property type="project" value="InterPro"/>
</dbReference>
<evidence type="ECO:0000313" key="4">
    <source>
        <dbReference type="Proteomes" id="UP000023541"/>
    </source>
</evidence>
<evidence type="ECO:0000256" key="1">
    <source>
        <dbReference type="SAM" id="Phobius"/>
    </source>
</evidence>
<dbReference type="Gene3D" id="3.30.565.10">
    <property type="entry name" value="Histidine kinase-like ATPase, C-terminal domain"/>
    <property type="match status" value="1"/>
</dbReference>
<evidence type="ECO:0000313" key="3">
    <source>
        <dbReference type="EMBL" id="EZH74245.1"/>
    </source>
</evidence>
<proteinExistence type="predicted"/>
<dbReference type="eggNOG" id="COG2972">
    <property type="taxonomic scope" value="Bacteria"/>
</dbReference>
<keyword evidence="4" id="KW-1185">Reference proteome</keyword>
<dbReference type="SUPFAM" id="SSF55874">
    <property type="entry name" value="ATPase domain of HSP90 chaperone/DNA topoisomerase II/histidine kinase"/>
    <property type="match status" value="1"/>
</dbReference>
<dbReference type="Proteomes" id="UP000023541">
    <property type="component" value="Unassembled WGS sequence"/>
</dbReference>
<dbReference type="SUPFAM" id="SSF48452">
    <property type="entry name" value="TPR-like"/>
    <property type="match status" value="2"/>
</dbReference>
<dbReference type="InterPro" id="IPR019734">
    <property type="entry name" value="TPR_rpt"/>
</dbReference>
<comment type="caution">
    <text evidence="3">The sequence shown here is derived from an EMBL/GenBank/DDBJ whole genome shotgun (WGS) entry which is preliminary data.</text>
</comment>
<accession>A0A023BW94</accession>
<dbReference type="GO" id="GO:0000155">
    <property type="term" value="F:phosphorelay sensor kinase activity"/>
    <property type="evidence" value="ECO:0007669"/>
    <property type="project" value="InterPro"/>
</dbReference>
<keyword evidence="1" id="KW-1133">Transmembrane helix</keyword>
<name>A0A023BW94_9FLAO</name>
<keyword evidence="1" id="KW-0472">Membrane</keyword>
<dbReference type="Gene3D" id="1.25.40.10">
    <property type="entry name" value="Tetratricopeptide repeat domain"/>
    <property type="match status" value="1"/>
</dbReference>
<evidence type="ECO:0000259" key="2">
    <source>
        <dbReference type="Pfam" id="PF06580"/>
    </source>
</evidence>
<dbReference type="PANTHER" id="PTHR34220">
    <property type="entry name" value="SENSOR HISTIDINE KINASE YPDA"/>
    <property type="match status" value="1"/>
</dbReference>
<feature type="transmembrane region" description="Helical" evidence="1">
    <location>
        <begin position="360"/>
        <end position="379"/>
    </location>
</feature>
<sequence length="617" mass="71039">MLKKNSFLLAILISFNIFSQEKSIDSLITALNNNVNQDTIRVNSLIKIAYYYIDRDMEKVLPYLQEALTISKAIDAKYHSVSIQNEMARYYRAKGVWDDAMKQAIIAKKEADAFGTKQQKLVANSGLQIVYANSGDDKKSIALALENLALTENDPPSPSRARTYFDIGNLYLKIRKLDLTEQYYTKGIQMCHEVGFKPGEMVMKMSLSNLYKIQKRYEKALEFISEPLAYYITTKQTVRIGSAYMQMAQIKSSQGKHEESVPIYLKALQNYEDSGASLHFKKHILQNLFIAYSILQDQEKATEFNTAYKKLKDSIDSNERKALTEKLKVAYETDKIAAQKDAAEARTKLAEATSRQNKNYFIGAIIIAILILMSALFLIGRLRARKKMELITLEFQETQKRLEIEKQYKESELKALKSQMNPHFIFNSLNSIQDLILQQNTDSSYDYIVLFAQLVRNTLNYSSKNFIAIEKELEFLDVYLQLEKLRFEDDFTYSIQSINTEGLSVLSLIVQPFIENALLHGLLHKAGKKQLTIDFTFTDHLLCTIIDNGIGRKEAKKIQERQGNHHESFALKAIQQRLEILKDQYGTDIGYEIFDLYNDQLAIGTRVEIRMPFQKKY</sequence>
<dbReference type="EMBL" id="AQRA01000004">
    <property type="protein sequence ID" value="EZH74245.1"/>
    <property type="molecule type" value="Genomic_DNA"/>
</dbReference>
<dbReference type="Pfam" id="PF06580">
    <property type="entry name" value="His_kinase"/>
    <property type="match status" value="1"/>
</dbReference>
<organism evidence="3 4">
    <name type="scientific">Aquimarina atlantica</name>
    <dbReference type="NCBI Taxonomy" id="1317122"/>
    <lineage>
        <taxon>Bacteria</taxon>
        <taxon>Pseudomonadati</taxon>
        <taxon>Bacteroidota</taxon>
        <taxon>Flavobacteriia</taxon>
        <taxon>Flavobacteriales</taxon>
        <taxon>Flavobacteriaceae</taxon>
        <taxon>Aquimarina</taxon>
    </lineage>
</organism>
<dbReference type="SMART" id="SM00028">
    <property type="entry name" value="TPR"/>
    <property type="match status" value="2"/>
</dbReference>
<dbReference type="InterPro" id="IPR010559">
    <property type="entry name" value="Sig_transdc_His_kin_internal"/>
</dbReference>
<dbReference type="RefSeq" id="WP_034241841.1">
    <property type="nucleotide sequence ID" value="NZ_AQRA01000004.1"/>
</dbReference>
<dbReference type="Pfam" id="PF13181">
    <property type="entry name" value="TPR_8"/>
    <property type="match status" value="1"/>
</dbReference>
<gene>
    <name evidence="3" type="ORF">ATO12_15375</name>
</gene>
<dbReference type="PANTHER" id="PTHR34220:SF7">
    <property type="entry name" value="SENSOR HISTIDINE KINASE YPDA"/>
    <property type="match status" value="1"/>
</dbReference>
<dbReference type="OrthoDB" id="6190788at2"/>
<dbReference type="InterPro" id="IPR011990">
    <property type="entry name" value="TPR-like_helical_dom_sf"/>
</dbReference>
<keyword evidence="1" id="KW-0812">Transmembrane</keyword>
<dbReference type="STRING" id="1317122.ATO12_15375"/>
<dbReference type="AlphaFoldDB" id="A0A023BW94"/>
<feature type="domain" description="Signal transduction histidine kinase internal region" evidence="2">
    <location>
        <begin position="411"/>
        <end position="491"/>
    </location>
</feature>
<reference evidence="3 4" key="1">
    <citation type="submission" date="2014-04" db="EMBL/GenBank/DDBJ databases">
        <title>Aquimarina sp. 22II-S11-z7 Genome Sequencing.</title>
        <authorList>
            <person name="Lai Q."/>
        </authorList>
    </citation>
    <scope>NUCLEOTIDE SEQUENCE [LARGE SCALE GENOMIC DNA]</scope>
    <source>
        <strain evidence="3 4">22II-S11-z7</strain>
    </source>
</reference>